<gene>
    <name evidence="1" type="ORF">HYDPIDRAFT_103751</name>
</gene>
<dbReference type="InterPro" id="IPR046521">
    <property type="entry name" value="DUF6698"/>
</dbReference>
<organism evidence="1 2">
    <name type="scientific">Hydnomerulius pinastri MD-312</name>
    <dbReference type="NCBI Taxonomy" id="994086"/>
    <lineage>
        <taxon>Eukaryota</taxon>
        <taxon>Fungi</taxon>
        <taxon>Dikarya</taxon>
        <taxon>Basidiomycota</taxon>
        <taxon>Agaricomycotina</taxon>
        <taxon>Agaricomycetes</taxon>
        <taxon>Agaricomycetidae</taxon>
        <taxon>Boletales</taxon>
        <taxon>Boletales incertae sedis</taxon>
        <taxon>Leucogyrophana</taxon>
    </lineage>
</organism>
<accession>A0A0C9W6L5</accession>
<feature type="non-terminal residue" evidence="1">
    <location>
        <position position="1"/>
    </location>
</feature>
<dbReference type="OrthoDB" id="3160134at2759"/>
<proteinExistence type="predicted"/>
<dbReference type="Proteomes" id="UP000053820">
    <property type="component" value="Unassembled WGS sequence"/>
</dbReference>
<sequence>LCPASLDWANTETKTKRVGGHIQVAGDQWPVFLYANYMYDPEDLWNGLLRSGLLVSAFKHIFTSPSSVDQEPKATRSGNARIHGMRSVTKASLGYVATQARFALTSAQVFSRMDHVTDSERFYNSILDLLDDADEKDEVDQLMTWWNRQVFPLYSDIERLPSKNSTLARIWQKRAEYRERQEDGMGL</sequence>
<reference evidence="1 2" key="1">
    <citation type="submission" date="2014-04" db="EMBL/GenBank/DDBJ databases">
        <title>Evolutionary Origins and Diversification of the Mycorrhizal Mutualists.</title>
        <authorList>
            <consortium name="DOE Joint Genome Institute"/>
            <consortium name="Mycorrhizal Genomics Consortium"/>
            <person name="Kohler A."/>
            <person name="Kuo A."/>
            <person name="Nagy L.G."/>
            <person name="Floudas D."/>
            <person name="Copeland A."/>
            <person name="Barry K.W."/>
            <person name="Cichocki N."/>
            <person name="Veneault-Fourrey C."/>
            <person name="LaButti K."/>
            <person name="Lindquist E.A."/>
            <person name="Lipzen A."/>
            <person name="Lundell T."/>
            <person name="Morin E."/>
            <person name="Murat C."/>
            <person name="Riley R."/>
            <person name="Ohm R."/>
            <person name="Sun H."/>
            <person name="Tunlid A."/>
            <person name="Henrissat B."/>
            <person name="Grigoriev I.V."/>
            <person name="Hibbett D.S."/>
            <person name="Martin F."/>
        </authorList>
    </citation>
    <scope>NUCLEOTIDE SEQUENCE [LARGE SCALE GENOMIC DNA]</scope>
    <source>
        <strain evidence="1 2">MD-312</strain>
    </source>
</reference>
<keyword evidence="2" id="KW-1185">Reference proteome</keyword>
<evidence type="ECO:0000313" key="2">
    <source>
        <dbReference type="Proteomes" id="UP000053820"/>
    </source>
</evidence>
<dbReference type="EMBL" id="KN840087">
    <property type="protein sequence ID" value="KIJ57837.1"/>
    <property type="molecule type" value="Genomic_DNA"/>
</dbReference>
<dbReference type="AlphaFoldDB" id="A0A0C9W6L5"/>
<protein>
    <submittedName>
        <fullName evidence="1">Uncharacterized protein</fullName>
    </submittedName>
</protein>
<dbReference type="Pfam" id="PF20414">
    <property type="entry name" value="DUF6698"/>
    <property type="match status" value="1"/>
</dbReference>
<dbReference type="HOGENOM" id="CLU_035918_9_0_1"/>
<evidence type="ECO:0000313" key="1">
    <source>
        <dbReference type="EMBL" id="KIJ57837.1"/>
    </source>
</evidence>
<name>A0A0C9W6L5_9AGAM</name>